<protein>
    <submittedName>
        <fullName evidence="17">SusC/RagA family TonB-linked outer membrane protein</fullName>
    </submittedName>
</protein>
<organism evidence="17 18">
    <name type="scientific">Capnocytophaga canis</name>
    <dbReference type="NCBI Taxonomy" id="1848903"/>
    <lineage>
        <taxon>Bacteria</taxon>
        <taxon>Pseudomonadati</taxon>
        <taxon>Bacteroidota</taxon>
        <taxon>Flavobacteriia</taxon>
        <taxon>Flavobacteriales</taxon>
        <taxon>Flavobacteriaceae</taxon>
        <taxon>Capnocytophaga</taxon>
    </lineage>
</organism>
<dbReference type="OrthoDB" id="9768177at2"/>
<feature type="domain" description="TonB-dependent receptor plug" evidence="16">
    <location>
        <begin position="120"/>
        <end position="246"/>
    </location>
</feature>
<comment type="similarity">
    <text evidence="12 13">Belongs to the TonB-dependent receptor family.</text>
</comment>
<evidence type="ECO:0000259" key="16">
    <source>
        <dbReference type="Pfam" id="PF07715"/>
    </source>
</evidence>
<dbReference type="InterPro" id="IPR008969">
    <property type="entry name" value="CarboxyPept-like_regulatory"/>
</dbReference>
<evidence type="ECO:0000256" key="12">
    <source>
        <dbReference type="PROSITE-ProRule" id="PRU01360"/>
    </source>
</evidence>
<keyword evidence="4" id="KW-0410">Iron transport</keyword>
<dbReference type="Pfam" id="PF00593">
    <property type="entry name" value="TonB_dep_Rec_b-barrel"/>
    <property type="match status" value="1"/>
</dbReference>
<dbReference type="AlphaFoldDB" id="A0A0B7IPE2"/>
<evidence type="ECO:0000256" key="4">
    <source>
        <dbReference type="ARBA" id="ARBA00022496"/>
    </source>
</evidence>
<keyword evidence="3 12" id="KW-1134">Transmembrane beta strand</keyword>
<dbReference type="InterPro" id="IPR012910">
    <property type="entry name" value="Plug_dom"/>
</dbReference>
<evidence type="ECO:0000313" key="18">
    <source>
        <dbReference type="Proteomes" id="UP000038200"/>
    </source>
</evidence>
<dbReference type="InterPro" id="IPR037066">
    <property type="entry name" value="Plug_dom_sf"/>
</dbReference>
<dbReference type="Proteomes" id="UP000038200">
    <property type="component" value="Unassembled WGS sequence"/>
</dbReference>
<evidence type="ECO:0000256" key="11">
    <source>
        <dbReference type="ARBA" id="ARBA00023237"/>
    </source>
</evidence>
<dbReference type="SUPFAM" id="SSF56935">
    <property type="entry name" value="Porins"/>
    <property type="match status" value="1"/>
</dbReference>
<dbReference type="InterPro" id="IPR000531">
    <property type="entry name" value="Beta-barrel_TonB"/>
</dbReference>
<evidence type="ECO:0000256" key="9">
    <source>
        <dbReference type="ARBA" id="ARBA00023077"/>
    </source>
</evidence>
<keyword evidence="8" id="KW-0406">Ion transport</keyword>
<dbReference type="PROSITE" id="PS52016">
    <property type="entry name" value="TONB_DEPENDENT_REC_3"/>
    <property type="match status" value="1"/>
</dbReference>
<evidence type="ECO:0000256" key="10">
    <source>
        <dbReference type="ARBA" id="ARBA00023136"/>
    </source>
</evidence>
<evidence type="ECO:0000256" key="5">
    <source>
        <dbReference type="ARBA" id="ARBA00022692"/>
    </source>
</evidence>
<dbReference type="Gene3D" id="2.60.40.1120">
    <property type="entry name" value="Carboxypeptidase-like, regulatory domain"/>
    <property type="match status" value="1"/>
</dbReference>
<evidence type="ECO:0000256" key="8">
    <source>
        <dbReference type="ARBA" id="ARBA00023065"/>
    </source>
</evidence>
<dbReference type="Gene3D" id="2.40.170.20">
    <property type="entry name" value="TonB-dependent receptor, beta-barrel domain"/>
    <property type="match status" value="1"/>
</dbReference>
<dbReference type="InterPro" id="IPR023996">
    <property type="entry name" value="TonB-dep_OMP_SusC/RagA"/>
</dbReference>
<evidence type="ECO:0000256" key="6">
    <source>
        <dbReference type="ARBA" id="ARBA00022729"/>
    </source>
</evidence>
<keyword evidence="11 12" id="KW-0998">Cell outer membrane</keyword>
<evidence type="ECO:0000256" key="3">
    <source>
        <dbReference type="ARBA" id="ARBA00022452"/>
    </source>
</evidence>
<dbReference type="Gene3D" id="2.170.130.10">
    <property type="entry name" value="TonB-dependent receptor, plug domain"/>
    <property type="match status" value="1"/>
</dbReference>
<evidence type="ECO:0000256" key="7">
    <source>
        <dbReference type="ARBA" id="ARBA00023004"/>
    </source>
</evidence>
<dbReference type="RefSeq" id="WP_052461561.1">
    <property type="nucleotide sequence ID" value="NZ_CDOL01000243.1"/>
</dbReference>
<gene>
    <name evidence="17" type="ORF">CCAND93_530028</name>
</gene>
<sequence>MKVKILTLFIFVLGWCSSSLLAQTVSVKGVVTDENKIPLAGVSVSVKNTSRGVSTDFDGNYEIKVNSGDVLVFSSLGFTSQEKIVTGGGKDLIINVLLKEEAEQLEEVVITALGIKRQEKSLSYATQTVSGKELTDVPSSNVLNTLAGKTAGMSVSGSGSGVGSSVKIVLRGNRSIQGNNQPLYVVDGTPISSGAFSSSSIGDGYGGSVDAGDGMAGINPEDIESINVLKGATAAALYGSQAANGVILITTKRGNSEKIAVSVTSSVQADVPYLTYKFQDRYAMGTKGISQPSEDAWGALRTNQDLSNDFIDDFFNTGFMVQNGVSVSGGSKVTKNFLSYQNTTATGIMPNNTFDKHNLSLRSTTSLFDDFIEVDGSIALTKQDSENLPTAPGTYFNPIVGLFLFPEGATSFNKYKNSYELPDPTRNGLMKMNWVNEKDIYKNPYWLINRHNYSYGIEKAIVKLNTKFNFTNWLNLQLRGSYDKTATKGERKVFAEIKPLTGEGGRYDYSTKNYTLAYADALLTANKSYDKFSISATLGTSISDTREEMYDIRIENLVIANLFDLRNYKGTEGGSDNKRTHRQLQSVFGTVSLGYNEMLYLDVTGRNDWSSTLPANNRSYFYPSVGTSFVFTEMLDQNEAKPEWLDFGKLRFSWTQVGNDMPWGLTEPYDKLKKGGVIEANTVKPFDDLKPERSNSLEAGVNLRFLGGRFTFDAAVYKTITENQYFKVDNTSGSGYSEYYINAGEVENKGFELTLGFTPIKTNDFQWNGYLNYSTNKNTVLSLPSQYLNKGFKISSVGYEFLLKEGEEWGRMYQKRLKRDNQGNILLTQTIENGVDKGIQLGQSDNFEYIGSVNPKFLIGFKNEFSYKNFSLGFLVDGRFGGNVISLTQDHMNRAGRSQLTADARDSGGVPISGILVTTTKTTGNPDVVKQTPFNAKVDAQTYYKTAPAGETSVYSATNVRLRELSLSYTLPKSLVERIKYVESVRLSLIGRNLGFFYNEAPYDPEITLSTSSNGLSNADLFSMPASRSIGFSMNINF</sequence>
<evidence type="ECO:0000256" key="1">
    <source>
        <dbReference type="ARBA" id="ARBA00004571"/>
    </source>
</evidence>
<evidence type="ECO:0000313" key="17">
    <source>
        <dbReference type="EMBL" id="CEN53726.1"/>
    </source>
</evidence>
<feature type="signal peptide" evidence="14">
    <location>
        <begin position="1"/>
        <end position="22"/>
    </location>
</feature>
<evidence type="ECO:0000256" key="2">
    <source>
        <dbReference type="ARBA" id="ARBA00022448"/>
    </source>
</evidence>
<evidence type="ECO:0000259" key="15">
    <source>
        <dbReference type="Pfam" id="PF00593"/>
    </source>
</evidence>
<keyword evidence="7" id="KW-0408">Iron</keyword>
<keyword evidence="2 12" id="KW-0813">Transport</keyword>
<feature type="chain" id="PRO_5002116886" evidence="14">
    <location>
        <begin position="23"/>
        <end position="1038"/>
    </location>
</feature>
<feature type="domain" description="TonB-dependent receptor-like beta-barrel" evidence="15">
    <location>
        <begin position="411"/>
        <end position="810"/>
    </location>
</feature>
<dbReference type="PANTHER" id="PTHR32552:SF68">
    <property type="entry name" value="FERRICHROME OUTER MEMBRANE TRANSPORTER_PHAGE RECEPTOR"/>
    <property type="match status" value="1"/>
</dbReference>
<dbReference type="Pfam" id="PF13715">
    <property type="entry name" value="CarbopepD_reg_2"/>
    <property type="match status" value="1"/>
</dbReference>
<keyword evidence="5 12" id="KW-0812">Transmembrane</keyword>
<dbReference type="InterPro" id="IPR039426">
    <property type="entry name" value="TonB-dep_rcpt-like"/>
</dbReference>
<accession>A0A0B7IPE2</accession>
<comment type="subcellular location">
    <subcellularLocation>
        <location evidence="1 12">Cell outer membrane</location>
        <topology evidence="1 12">Multi-pass membrane protein</topology>
    </subcellularLocation>
</comment>
<name>A0A0B7IPE2_9FLAO</name>
<keyword evidence="9 13" id="KW-0798">TonB box</keyword>
<dbReference type="GO" id="GO:0009279">
    <property type="term" value="C:cell outer membrane"/>
    <property type="evidence" value="ECO:0007669"/>
    <property type="project" value="UniProtKB-SubCell"/>
</dbReference>
<dbReference type="NCBIfam" id="TIGR04056">
    <property type="entry name" value="OMP_RagA_SusC"/>
    <property type="match status" value="1"/>
</dbReference>
<reference evidence="17 18" key="1">
    <citation type="submission" date="2015-01" db="EMBL/GenBank/DDBJ databases">
        <authorList>
            <person name="Xiang T."/>
            <person name="Song Y."/>
            <person name="Huang L."/>
            <person name="Wang B."/>
            <person name="Wu P."/>
        </authorList>
    </citation>
    <scope>NUCLEOTIDE SEQUENCE [LARGE SCALE GENOMIC DNA]</scope>
    <source>
        <strain evidence="17 18">CcD93</strain>
    </source>
</reference>
<dbReference type="STRING" id="1848903.CCAND38_10032"/>
<dbReference type="Pfam" id="PF07715">
    <property type="entry name" value="Plug"/>
    <property type="match status" value="1"/>
</dbReference>
<dbReference type="InterPro" id="IPR036942">
    <property type="entry name" value="Beta-barrel_TonB_sf"/>
</dbReference>
<dbReference type="NCBIfam" id="TIGR04057">
    <property type="entry name" value="SusC_RagA_signa"/>
    <property type="match status" value="1"/>
</dbReference>
<evidence type="ECO:0000256" key="14">
    <source>
        <dbReference type="SAM" id="SignalP"/>
    </source>
</evidence>
<dbReference type="SUPFAM" id="SSF49464">
    <property type="entry name" value="Carboxypeptidase regulatory domain-like"/>
    <property type="match status" value="1"/>
</dbReference>
<dbReference type="GO" id="GO:0015344">
    <property type="term" value="F:siderophore uptake transmembrane transporter activity"/>
    <property type="evidence" value="ECO:0007669"/>
    <property type="project" value="TreeGrafter"/>
</dbReference>
<dbReference type="PANTHER" id="PTHR32552">
    <property type="entry name" value="FERRICHROME IRON RECEPTOR-RELATED"/>
    <property type="match status" value="1"/>
</dbReference>
<dbReference type="InterPro" id="IPR023997">
    <property type="entry name" value="TonB-dep_OMP_SusC/RagA_CS"/>
</dbReference>
<proteinExistence type="inferred from homology"/>
<dbReference type="EMBL" id="CDOL01000243">
    <property type="protein sequence ID" value="CEN53726.1"/>
    <property type="molecule type" value="Genomic_DNA"/>
</dbReference>
<evidence type="ECO:0000256" key="13">
    <source>
        <dbReference type="RuleBase" id="RU003357"/>
    </source>
</evidence>
<keyword evidence="6 14" id="KW-0732">Signal</keyword>
<keyword evidence="10 12" id="KW-0472">Membrane</keyword>